<feature type="domain" description="Phosphotyrosine protein phosphatase I" evidence="2">
    <location>
        <begin position="6"/>
        <end position="144"/>
    </location>
</feature>
<dbReference type="PANTHER" id="PTHR43428:SF1">
    <property type="entry name" value="ARSENATE REDUCTASE"/>
    <property type="match status" value="1"/>
</dbReference>
<accession>A0AAW3IDY9</accession>
<dbReference type="InterPro" id="IPR023485">
    <property type="entry name" value="Ptyr_pPase"/>
</dbReference>
<reference evidence="3 4" key="1">
    <citation type="submission" date="2015-07" db="EMBL/GenBank/DDBJ databases">
        <title>Draft genome of Achromobacter spanius.</title>
        <authorList>
            <person name="Wang X."/>
        </authorList>
    </citation>
    <scope>NUCLEOTIDE SEQUENCE [LARGE SCALE GENOMIC DNA]</scope>
    <source>
        <strain evidence="3 4">CGMCC9173</strain>
    </source>
</reference>
<comment type="caution">
    <text evidence="3">The sequence shown here is derived from an EMBL/GenBank/DDBJ whole genome shotgun (WGS) entry which is preliminary data.</text>
</comment>
<evidence type="ECO:0000313" key="3">
    <source>
        <dbReference type="EMBL" id="KNE29580.1"/>
    </source>
</evidence>
<keyword evidence="1" id="KW-0059">Arsenical resistance</keyword>
<dbReference type="Gene3D" id="3.40.50.2300">
    <property type="match status" value="1"/>
</dbReference>
<evidence type="ECO:0000313" key="4">
    <source>
        <dbReference type="Proteomes" id="UP000037511"/>
    </source>
</evidence>
<dbReference type="Pfam" id="PF01451">
    <property type="entry name" value="LMWPc"/>
    <property type="match status" value="1"/>
</dbReference>
<proteinExistence type="predicted"/>
<dbReference type="EMBL" id="LGVG01000001">
    <property type="protein sequence ID" value="KNE29580.1"/>
    <property type="molecule type" value="Genomic_DNA"/>
</dbReference>
<sequence>MTDKVYNVLFLCTGNSARSIMAEALLNTVGKGRFRAYSAGSHPGGTVNPLAIEKVSVLDYPTDTLRSKGWDEFALPDAPQMDFIITVCDNAAGEVCPVWPGQPISAHWGFEDPAAAVGTEDERRRVFEKVFRQISARISIFANLPLATLDKAAIHRELKQIGADTPAA</sequence>
<name>A0AAW3IDY9_9BURK</name>
<dbReference type="PANTHER" id="PTHR43428">
    <property type="entry name" value="ARSENATE REDUCTASE"/>
    <property type="match status" value="1"/>
</dbReference>
<dbReference type="AlphaFoldDB" id="A0AAW3IDY9"/>
<dbReference type="SUPFAM" id="SSF52788">
    <property type="entry name" value="Phosphotyrosine protein phosphatases I"/>
    <property type="match status" value="1"/>
</dbReference>
<evidence type="ECO:0000256" key="1">
    <source>
        <dbReference type="ARBA" id="ARBA00022849"/>
    </source>
</evidence>
<protein>
    <submittedName>
        <fullName evidence="3">Arsenate reductase</fullName>
    </submittedName>
</protein>
<dbReference type="Proteomes" id="UP000037511">
    <property type="component" value="Unassembled WGS sequence"/>
</dbReference>
<gene>
    <name evidence="3" type="ORF">AFM18_00760</name>
</gene>
<dbReference type="CDD" id="cd16345">
    <property type="entry name" value="LMWP_ArsC"/>
    <property type="match status" value="1"/>
</dbReference>
<dbReference type="InterPro" id="IPR036196">
    <property type="entry name" value="Ptyr_pPase_sf"/>
</dbReference>
<organism evidence="3 4">
    <name type="scientific">Achromobacter spanius</name>
    <dbReference type="NCBI Taxonomy" id="217203"/>
    <lineage>
        <taxon>Bacteria</taxon>
        <taxon>Pseudomonadati</taxon>
        <taxon>Pseudomonadota</taxon>
        <taxon>Betaproteobacteria</taxon>
        <taxon>Burkholderiales</taxon>
        <taxon>Alcaligenaceae</taxon>
        <taxon>Achromobacter</taxon>
    </lineage>
</organism>
<evidence type="ECO:0000259" key="2">
    <source>
        <dbReference type="SMART" id="SM00226"/>
    </source>
</evidence>
<dbReference type="RefSeq" id="WP_050444793.1">
    <property type="nucleotide sequence ID" value="NZ_CP034689.1"/>
</dbReference>
<dbReference type="SMART" id="SM00226">
    <property type="entry name" value="LMWPc"/>
    <property type="match status" value="1"/>
</dbReference>
<dbReference type="GO" id="GO:0046685">
    <property type="term" value="P:response to arsenic-containing substance"/>
    <property type="evidence" value="ECO:0007669"/>
    <property type="project" value="UniProtKB-KW"/>
</dbReference>